<accession>A0A6C0LEB7</accession>
<evidence type="ECO:0000313" key="1">
    <source>
        <dbReference type="EMBL" id="QHU27904.1"/>
    </source>
</evidence>
<dbReference type="AlphaFoldDB" id="A0A6C0LEB7"/>
<dbReference type="EMBL" id="MN740465">
    <property type="protein sequence ID" value="QHU27904.1"/>
    <property type="molecule type" value="Genomic_DNA"/>
</dbReference>
<organism evidence="1">
    <name type="scientific">viral metagenome</name>
    <dbReference type="NCBI Taxonomy" id="1070528"/>
    <lineage>
        <taxon>unclassified sequences</taxon>
        <taxon>metagenomes</taxon>
        <taxon>organismal metagenomes</taxon>
    </lineage>
</organism>
<reference evidence="1" key="1">
    <citation type="journal article" date="2020" name="Nature">
        <title>Giant virus diversity and host interactions through global metagenomics.</title>
        <authorList>
            <person name="Schulz F."/>
            <person name="Roux S."/>
            <person name="Paez-Espino D."/>
            <person name="Jungbluth S."/>
            <person name="Walsh D.A."/>
            <person name="Denef V.J."/>
            <person name="McMahon K.D."/>
            <person name="Konstantinidis K.T."/>
            <person name="Eloe-Fadrosh E.A."/>
            <person name="Kyrpides N.C."/>
            <person name="Woyke T."/>
        </authorList>
    </citation>
    <scope>NUCLEOTIDE SEQUENCE</scope>
    <source>
        <strain evidence="1">GVMAG-M-3300027769-26</strain>
    </source>
</reference>
<proteinExistence type="predicted"/>
<name>A0A6C0LEB7_9ZZZZ</name>
<sequence>MYIYLLIFLLLIYTSFYYIFIDEISIYQVSINNFDFELLYKKQPIVISDTISDINYILANWFNYNIIYNLNNNYIWQKNKYKYLLVQSISDNPVEIHLCNPSSKITNGIPDTDSNITSILLNNKSIIIPFNWNYYISGNANMYGIHDYITICTAVL</sequence>
<protein>
    <submittedName>
        <fullName evidence="1">Uncharacterized protein</fullName>
    </submittedName>
</protein>